<organism evidence="2 3">
    <name type="scientific">Candidatus Frankia alpina</name>
    <dbReference type="NCBI Taxonomy" id="2699483"/>
    <lineage>
        <taxon>Bacteria</taxon>
        <taxon>Bacillati</taxon>
        <taxon>Actinomycetota</taxon>
        <taxon>Actinomycetes</taxon>
        <taxon>Frankiales</taxon>
        <taxon>Frankiaceae</taxon>
        <taxon>Frankia</taxon>
    </lineage>
</organism>
<evidence type="ECO:0000313" key="3">
    <source>
        <dbReference type="Proteomes" id="UP000305282"/>
    </source>
</evidence>
<comment type="caution">
    <text evidence="2">The sequence shown here is derived from an EMBL/GenBank/DDBJ whole genome shotgun (WGS) entry which is preliminary data.</text>
</comment>
<evidence type="ECO:0000313" key="2">
    <source>
        <dbReference type="EMBL" id="THJ37418.1"/>
    </source>
</evidence>
<dbReference type="AlphaFoldDB" id="A0A4S5C4E0"/>
<dbReference type="EMBL" id="SSXH01000852">
    <property type="protein sequence ID" value="THJ37418.1"/>
    <property type="molecule type" value="Genomic_DNA"/>
</dbReference>
<keyword evidence="3" id="KW-1185">Reference proteome</keyword>
<evidence type="ECO:0000256" key="1">
    <source>
        <dbReference type="SAM" id="MobiDB-lite"/>
    </source>
</evidence>
<reference evidence="2 3" key="1">
    <citation type="submission" date="2019-04" db="EMBL/GenBank/DDBJ databases">
        <title>Draft genome sequences for three unisolated Alnus-infective Frankia Sp+ strains, AgTrS, AiOr and AvVan, the first sequenced Frankia strains able to sporulate in-planta.</title>
        <authorList>
            <person name="Bethencourt L."/>
            <person name="Vautrin F."/>
            <person name="Taib N."/>
            <person name="Dubost A."/>
            <person name="Castro-Garcia L."/>
            <person name="Imbaud O."/>
            <person name="Abrouk D."/>
            <person name="Fournier P."/>
            <person name="Briolay J."/>
            <person name="Nguyen A."/>
            <person name="Normand P."/>
            <person name="Fernandez M.P."/>
            <person name="Brochier-Armanet C."/>
            <person name="Herrera-Belaroussi A."/>
        </authorList>
    </citation>
    <scope>NUCLEOTIDE SEQUENCE [LARGE SCALE GENOMIC DNA]</scope>
    <source>
        <strain evidence="2 3">AvVan</strain>
    </source>
</reference>
<dbReference type="RefSeq" id="WP_136449535.1">
    <property type="nucleotide sequence ID" value="NZ_SSXH01000852.1"/>
</dbReference>
<dbReference type="Proteomes" id="UP000305282">
    <property type="component" value="Unassembled WGS sequence"/>
</dbReference>
<proteinExistence type="predicted"/>
<accession>A0A4S5C4E0</accession>
<gene>
    <name evidence="2" type="ORF">E7Y31_21435</name>
</gene>
<feature type="compositionally biased region" description="Basic and acidic residues" evidence="1">
    <location>
        <begin position="24"/>
        <end position="45"/>
    </location>
</feature>
<protein>
    <submittedName>
        <fullName evidence="2">Uncharacterized protein</fullName>
    </submittedName>
</protein>
<feature type="compositionally biased region" description="Basic and acidic residues" evidence="1">
    <location>
        <begin position="64"/>
        <end position="85"/>
    </location>
</feature>
<feature type="region of interest" description="Disordered" evidence="1">
    <location>
        <begin position="1"/>
        <end position="91"/>
    </location>
</feature>
<name>A0A4S5C4E0_9ACTN</name>
<sequence>MFRRPKKVPQAPAAVPPARPSRGVHTDESHRVAEVRPGRGVERKRAAGRPLGEHQNSAFPGTRQEFDTRTRNHPQRDRYWRDRWQGRGGPV</sequence>